<feature type="domain" description="HNH nuclease" evidence="1">
    <location>
        <begin position="1"/>
        <end position="36"/>
    </location>
</feature>
<evidence type="ECO:0000313" key="2">
    <source>
        <dbReference type="EMBL" id="CAA9363656.1"/>
    </source>
</evidence>
<organism evidence="2">
    <name type="scientific">uncultured Chloroflexia bacterium</name>
    <dbReference type="NCBI Taxonomy" id="1672391"/>
    <lineage>
        <taxon>Bacteria</taxon>
        <taxon>Bacillati</taxon>
        <taxon>Chloroflexota</taxon>
        <taxon>Chloroflexia</taxon>
        <taxon>environmental samples</taxon>
    </lineage>
</organism>
<sequence>AHIQPYVNRESNHIQNGLALRTDLHKLFDAGLLSIDDEYRLTISGRLESKGYAAYDGRKVSLPDKAAHWPSEEALGVHRSVVFRP</sequence>
<dbReference type="AlphaFoldDB" id="A0A6J4MMP6"/>
<dbReference type="Pfam" id="PF13391">
    <property type="entry name" value="HNH_2"/>
    <property type="match status" value="1"/>
</dbReference>
<dbReference type="InterPro" id="IPR003615">
    <property type="entry name" value="HNH_nuc"/>
</dbReference>
<proteinExistence type="predicted"/>
<dbReference type="EMBL" id="CADCTR010002630">
    <property type="protein sequence ID" value="CAA9363656.1"/>
    <property type="molecule type" value="Genomic_DNA"/>
</dbReference>
<name>A0A6J4MMP6_9CHLR</name>
<evidence type="ECO:0000259" key="1">
    <source>
        <dbReference type="Pfam" id="PF13391"/>
    </source>
</evidence>
<feature type="non-terminal residue" evidence="2">
    <location>
        <position position="1"/>
    </location>
</feature>
<reference evidence="2" key="1">
    <citation type="submission" date="2020-02" db="EMBL/GenBank/DDBJ databases">
        <authorList>
            <person name="Meier V. D."/>
        </authorList>
    </citation>
    <scope>NUCLEOTIDE SEQUENCE</scope>
    <source>
        <strain evidence="2">AVDCRST_MAG93</strain>
    </source>
</reference>
<gene>
    <name evidence="2" type="ORF">AVDCRST_MAG93-7807</name>
</gene>
<accession>A0A6J4MMP6</accession>
<protein>
    <recommendedName>
        <fullName evidence="1">HNH nuclease domain-containing protein</fullName>
    </recommendedName>
</protein>